<evidence type="ECO:0000256" key="8">
    <source>
        <dbReference type="ARBA" id="ARBA00022989"/>
    </source>
</evidence>
<dbReference type="STRING" id="880073.Cabys_1370"/>
<feature type="domain" description="PAS" evidence="12">
    <location>
        <begin position="544"/>
        <end position="580"/>
    </location>
</feature>
<evidence type="ECO:0000259" key="14">
    <source>
        <dbReference type="PROSITE" id="PS50839"/>
    </source>
</evidence>
<dbReference type="Pfam" id="PF02518">
    <property type="entry name" value="HATPase_c"/>
    <property type="match status" value="1"/>
</dbReference>
<dbReference type="PROSITE" id="PS50112">
    <property type="entry name" value="PAS"/>
    <property type="match status" value="6"/>
</dbReference>
<evidence type="ECO:0000259" key="11">
    <source>
        <dbReference type="PROSITE" id="PS50109"/>
    </source>
</evidence>
<dbReference type="EC" id="2.7.13.3" evidence="3"/>
<evidence type="ECO:0000256" key="6">
    <source>
        <dbReference type="ARBA" id="ARBA00022692"/>
    </source>
</evidence>
<dbReference type="Proteomes" id="UP000183868">
    <property type="component" value="Chromosome"/>
</dbReference>
<keyword evidence="5" id="KW-0808">Transferase</keyword>
<dbReference type="PROSITE" id="PS50109">
    <property type="entry name" value="HIS_KIN"/>
    <property type="match status" value="1"/>
</dbReference>
<dbReference type="Gene3D" id="3.30.450.350">
    <property type="entry name" value="CHASE domain"/>
    <property type="match status" value="1"/>
</dbReference>
<evidence type="ECO:0000259" key="13">
    <source>
        <dbReference type="PROSITE" id="PS50113"/>
    </source>
</evidence>
<dbReference type="SUPFAM" id="SSF55874">
    <property type="entry name" value="ATPase domain of HSP90 chaperone/DNA topoisomerase II/histidine kinase"/>
    <property type="match status" value="1"/>
</dbReference>
<accession>H1XNI1</accession>
<dbReference type="InterPro" id="IPR011495">
    <property type="entry name" value="Sig_transdc_His_kin_sub2_dim/P"/>
</dbReference>
<organism evidence="16 17">
    <name type="scientific">Caldithrix abyssi DSM 13497</name>
    <dbReference type="NCBI Taxonomy" id="880073"/>
    <lineage>
        <taxon>Bacteria</taxon>
        <taxon>Pseudomonadati</taxon>
        <taxon>Calditrichota</taxon>
        <taxon>Calditrichia</taxon>
        <taxon>Calditrichales</taxon>
        <taxon>Calditrichaceae</taxon>
        <taxon>Caldithrix</taxon>
    </lineage>
</organism>
<evidence type="ECO:0000259" key="12">
    <source>
        <dbReference type="PROSITE" id="PS50112"/>
    </source>
</evidence>
<dbReference type="PROSITE" id="PS50839">
    <property type="entry name" value="CHASE"/>
    <property type="match status" value="1"/>
</dbReference>
<evidence type="ECO:0000256" key="3">
    <source>
        <dbReference type="ARBA" id="ARBA00012438"/>
    </source>
</evidence>
<dbReference type="Proteomes" id="UP000004671">
    <property type="component" value="Chromosome"/>
</dbReference>
<evidence type="ECO:0000256" key="4">
    <source>
        <dbReference type="ARBA" id="ARBA00022553"/>
    </source>
</evidence>
<dbReference type="EMBL" id="CM001402">
    <property type="protein sequence ID" value="EHO42152.1"/>
    <property type="molecule type" value="Genomic_DNA"/>
</dbReference>
<dbReference type="eggNOG" id="COG2202">
    <property type="taxonomic scope" value="Bacteria"/>
</dbReference>
<protein>
    <recommendedName>
        <fullName evidence="3">histidine kinase</fullName>
        <ecNumber evidence="3">2.7.13.3</ecNumber>
    </recommendedName>
</protein>
<feature type="domain" description="PAS" evidence="12">
    <location>
        <begin position="669"/>
        <end position="740"/>
    </location>
</feature>
<name>H1XNI1_CALAY</name>
<dbReference type="GO" id="GO:0004673">
    <property type="term" value="F:protein histidine kinase activity"/>
    <property type="evidence" value="ECO:0007669"/>
    <property type="project" value="UniProtKB-EC"/>
</dbReference>
<comment type="subcellular location">
    <subcellularLocation>
        <location evidence="2">Membrane</location>
    </subcellularLocation>
</comment>
<dbReference type="InterPro" id="IPR006189">
    <property type="entry name" value="CHASE_dom"/>
</dbReference>
<dbReference type="InterPro" id="IPR013767">
    <property type="entry name" value="PAS_fold"/>
</dbReference>
<dbReference type="GO" id="GO:0007165">
    <property type="term" value="P:signal transduction"/>
    <property type="evidence" value="ECO:0007669"/>
    <property type="project" value="UniProtKB-ARBA"/>
</dbReference>
<dbReference type="InterPro" id="IPR052162">
    <property type="entry name" value="Sensor_kinase/Photoreceptor"/>
</dbReference>
<feature type="domain" description="PAS" evidence="12">
    <location>
        <begin position="922"/>
        <end position="992"/>
    </location>
</feature>
<dbReference type="InterPro" id="IPR000014">
    <property type="entry name" value="PAS"/>
</dbReference>
<dbReference type="eggNOG" id="COG3920">
    <property type="taxonomic scope" value="Bacteria"/>
</dbReference>
<keyword evidence="8 10" id="KW-1133">Transmembrane helix</keyword>
<dbReference type="HOGENOM" id="CLU_265978_0_0_0"/>
<dbReference type="InterPro" id="IPR003594">
    <property type="entry name" value="HATPase_dom"/>
</dbReference>
<dbReference type="InterPro" id="IPR013656">
    <property type="entry name" value="PAS_4"/>
</dbReference>
<evidence type="ECO:0000313" key="18">
    <source>
        <dbReference type="Proteomes" id="UP000183868"/>
    </source>
</evidence>
<evidence type="ECO:0000256" key="1">
    <source>
        <dbReference type="ARBA" id="ARBA00000085"/>
    </source>
</evidence>
<evidence type="ECO:0000256" key="9">
    <source>
        <dbReference type="ARBA" id="ARBA00023136"/>
    </source>
</evidence>
<dbReference type="Pfam" id="PF08448">
    <property type="entry name" value="PAS_4"/>
    <property type="match status" value="1"/>
</dbReference>
<feature type="domain" description="PAS" evidence="12">
    <location>
        <begin position="420"/>
        <end position="489"/>
    </location>
</feature>
<dbReference type="InterPro" id="IPR036890">
    <property type="entry name" value="HATPase_C_sf"/>
</dbReference>
<keyword evidence="6 10" id="KW-0812">Transmembrane</keyword>
<feature type="domain" description="CHASE" evidence="14">
    <location>
        <begin position="111"/>
        <end position="201"/>
    </location>
</feature>
<dbReference type="Gene3D" id="3.30.450.20">
    <property type="entry name" value="PAS domain"/>
    <property type="match status" value="6"/>
</dbReference>
<keyword evidence="17" id="KW-1185">Reference proteome</keyword>
<evidence type="ECO:0000313" key="15">
    <source>
        <dbReference type="EMBL" id="APF18119.1"/>
    </source>
</evidence>
<dbReference type="EMBL" id="CP018099">
    <property type="protein sequence ID" value="APF18119.1"/>
    <property type="molecule type" value="Genomic_DNA"/>
</dbReference>
<dbReference type="InterPro" id="IPR035965">
    <property type="entry name" value="PAS-like_dom_sf"/>
</dbReference>
<keyword evidence="7 16" id="KW-0418">Kinase</keyword>
<comment type="catalytic activity">
    <reaction evidence="1">
        <text>ATP + protein L-histidine = ADP + protein N-phospho-L-histidine.</text>
        <dbReference type="EC" id="2.7.13.3"/>
    </reaction>
</comment>
<keyword evidence="4" id="KW-0597">Phosphoprotein</keyword>
<reference evidence="15 18" key="2">
    <citation type="submission" date="2016-11" db="EMBL/GenBank/DDBJ databases">
        <title>Genomic analysis of Caldithrix abyssi and proposal of a novel bacterial phylum Caldithrichaeota.</title>
        <authorList>
            <person name="Kublanov I."/>
            <person name="Sigalova O."/>
            <person name="Gavrilov S."/>
            <person name="Lebedinsky A."/>
            <person name="Ivanova N."/>
            <person name="Daum C."/>
            <person name="Reddy T."/>
            <person name="Klenk H.P."/>
            <person name="Goker M."/>
            <person name="Reva O."/>
            <person name="Miroshnichenko M."/>
            <person name="Kyprides N."/>
            <person name="Woyke T."/>
            <person name="Gelfand M."/>
        </authorList>
    </citation>
    <scope>NUCLEOTIDE SEQUENCE [LARGE SCALE GENOMIC DNA]</scope>
    <source>
        <strain evidence="15 18">LF13</strain>
    </source>
</reference>
<dbReference type="CDD" id="cd00130">
    <property type="entry name" value="PAS"/>
    <property type="match status" value="5"/>
</dbReference>
<dbReference type="Pfam" id="PF03924">
    <property type="entry name" value="CHASE"/>
    <property type="match status" value="1"/>
</dbReference>
<feature type="transmembrane region" description="Helical" evidence="10">
    <location>
        <begin position="15"/>
        <end position="36"/>
    </location>
</feature>
<evidence type="ECO:0000313" key="16">
    <source>
        <dbReference type="EMBL" id="EHO42152.1"/>
    </source>
</evidence>
<dbReference type="InterPro" id="IPR000700">
    <property type="entry name" value="PAS-assoc_C"/>
</dbReference>
<gene>
    <name evidence="15" type="ORF">Cabys_1370</name>
    <name evidence="16" type="ORF">Calab_2542</name>
</gene>
<dbReference type="SMART" id="SM00091">
    <property type="entry name" value="PAS"/>
    <property type="match status" value="6"/>
</dbReference>
<dbReference type="RefSeq" id="WP_006929407.1">
    <property type="nucleotide sequence ID" value="NZ_CM001402.1"/>
</dbReference>
<dbReference type="SMART" id="SM00086">
    <property type="entry name" value="PAC"/>
    <property type="match status" value="5"/>
</dbReference>
<proteinExistence type="predicted"/>
<evidence type="ECO:0000256" key="2">
    <source>
        <dbReference type="ARBA" id="ARBA00004370"/>
    </source>
</evidence>
<dbReference type="Pfam" id="PF13426">
    <property type="entry name" value="PAS_9"/>
    <property type="match status" value="2"/>
</dbReference>
<dbReference type="GO" id="GO:0006355">
    <property type="term" value="P:regulation of DNA-templated transcription"/>
    <property type="evidence" value="ECO:0007669"/>
    <property type="project" value="InterPro"/>
</dbReference>
<evidence type="ECO:0000313" key="17">
    <source>
        <dbReference type="Proteomes" id="UP000004671"/>
    </source>
</evidence>
<dbReference type="NCBIfam" id="TIGR00229">
    <property type="entry name" value="sensory_box"/>
    <property type="match status" value="6"/>
</dbReference>
<dbReference type="InterPro" id="IPR001610">
    <property type="entry name" value="PAC"/>
</dbReference>
<sequence precursor="true">MKINKITWIFKRKRLSVIPPLILFLLLAFILSFLWFHDREQHQQALEDLTRVMADQVTFRLESWINQRLSLADYLALNWVDQYARSPKKFNKDVNNLFKIYPGIQAINWIDSNWIIRIVNPVKGNEDALNKDLHAHPSQKVKQAITTAMTTKNLTCTSVIPLLQGGKGFASYKPVFANDQLLGFINIVFKTDTLIRYCLNNPFLQEHFDLLIETVEEDTIFHSTHRQMSAAFLHASGAQIGDKIWKIKISPSSDFIKSQLAVTRNKYFILNLIFTLAIALLMWILVLRHLKLKQNERQFRSLFESANIWIHLLKKDGAIIQANPFFYQQTGLSPAKIEGKNFLQFLNAKSRRIFSQWLETIEENPEFRSELEFKMNGRIKAIIDCSGIVIRNELDQAESVVLYSNNVTDKKKFEKALNESEEKYRQIVEQSHDAIFIYRKNKFLFVNNSLEEISEYQKDELYEIDVLQLIHEEDRPRLTKFARARKKGDFAPYQYTARIVTKSGKIKLCEFNVNTITYQGKQAILGSVRDVTREQEARQALEASEKRYRNLFENVPVGLYRINEKGELLAANPATLKLIGCQSFEEAQSINFFSFYMDETSHTLWKNLLKFSEKQHTHETRLRKIDGTVIWVRDTAKVYREPESGGLFIEGVLEDITEQKKAQDRLIESERRFKEMANLLPQCVFESNTSLRLTYVNSFATRLTGYSQLEMLQGMKILEWFPQGQQQKALEFFEAVLNFKTPPSNEFLALRKDGQLFPVLIFATPILKREEVTGLRGVLVDISERKRMENALRESEARYRSLVEQSPDAIVVHESGRILFANQAARKIYKAQTLEQMYNRPVMSFVHPDSRELVKRRLLEAAANGKGTVLPLIQEKHIALDGTELDVEVVGTRVEYQGRMVNLAIIRDITEQLKYQRALQESEGRFKSILTSMVDIVLLFDPQGKLLFYNAPEAEELNFNLKSYIGRPIFRLLPRAMKLQLKPTIHKLNRGQTVKLEFNLEEKNAGIKWFSANVTPMLIEEKIHGYVAVVRDITERKESELKLSQALSEKEILLQEVHHRVKNNLQSLFYLIQMNKNQVSDLNSREIFNNLQNQLRAMSLVYEQLYHSTNLAAIDMKTYLQSLMTNVHQTFLNVEDVKLILNIDDLTLAVDKALPCGLIINELVSNSFKYAFNDSAGPKEIHVRLNKHKGRIQLTVSDSGAGFSPPRDLTRLKSMGLKLVHLWATHQLGGKLKIDGRNGAKITIEFEI</sequence>
<feature type="domain" description="PAC" evidence="13">
    <location>
        <begin position="616"/>
        <end position="668"/>
    </location>
</feature>
<feature type="domain" description="PAC" evidence="13">
    <location>
        <begin position="493"/>
        <end position="543"/>
    </location>
</feature>
<reference evidence="16 17" key="1">
    <citation type="submission" date="2011-09" db="EMBL/GenBank/DDBJ databases">
        <title>The permanent draft genome of Caldithrix abyssi DSM 13497.</title>
        <authorList>
            <consortium name="US DOE Joint Genome Institute (JGI-PGF)"/>
            <person name="Lucas S."/>
            <person name="Han J."/>
            <person name="Lapidus A."/>
            <person name="Bruce D."/>
            <person name="Goodwin L."/>
            <person name="Pitluck S."/>
            <person name="Peters L."/>
            <person name="Kyrpides N."/>
            <person name="Mavromatis K."/>
            <person name="Ivanova N."/>
            <person name="Mikhailova N."/>
            <person name="Chertkov O."/>
            <person name="Detter J.C."/>
            <person name="Tapia R."/>
            <person name="Han C."/>
            <person name="Land M."/>
            <person name="Hauser L."/>
            <person name="Markowitz V."/>
            <person name="Cheng J.-F."/>
            <person name="Hugenholtz P."/>
            <person name="Woyke T."/>
            <person name="Wu D."/>
            <person name="Spring S."/>
            <person name="Brambilla E."/>
            <person name="Klenk H.-P."/>
            <person name="Eisen J.A."/>
        </authorList>
    </citation>
    <scope>NUCLEOTIDE SEQUENCE [LARGE SCALE GENOMIC DNA]</scope>
    <source>
        <strain evidence="16 17">DSM 13497</strain>
    </source>
</reference>
<feature type="domain" description="PAC" evidence="13">
    <location>
        <begin position="743"/>
        <end position="794"/>
    </location>
</feature>
<dbReference type="Gene3D" id="3.30.565.10">
    <property type="entry name" value="Histidine kinase-like ATPase, C-terminal domain"/>
    <property type="match status" value="1"/>
</dbReference>
<dbReference type="Pfam" id="PF07568">
    <property type="entry name" value="HisKA_2"/>
    <property type="match status" value="1"/>
</dbReference>
<feature type="domain" description="PAS" evidence="12">
    <location>
        <begin position="295"/>
        <end position="365"/>
    </location>
</feature>
<dbReference type="InParanoid" id="H1XNI1"/>
<dbReference type="SMART" id="SM01079">
    <property type="entry name" value="CHASE"/>
    <property type="match status" value="1"/>
</dbReference>
<dbReference type="InterPro" id="IPR005467">
    <property type="entry name" value="His_kinase_dom"/>
</dbReference>
<dbReference type="PaxDb" id="880073-Calab_2542"/>
<evidence type="ECO:0000256" key="10">
    <source>
        <dbReference type="SAM" id="Phobius"/>
    </source>
</evidence>
<dbReference type="GO" id="GO:0016020">
    <property type="term" value="C:membrane"/>
    <property type="evidence" value="ECO:0007669"/>
    <property type="project" value="UniProtKB-SubCell"/>
</dbReference>
<feature type="domain" description="PAS" evidence="12">
    <location>
        <begin position="795"/>
        <end position="865"/>
    </location>
</feature>
<dbReference type="KEGG" id="caby:Cabys_1370"/>
<dbReference type="InterPro" id="IPR042240">
    <property type="entry name" value="CHASE_sf"/>
</dbReference>
<feature type="transmembrane region" description="Helical" evidence="10">
    <location>
        <begin position="267"/>
        <end position="287"/>
    </location>
</feature>
<dbReference type="OrthoDB" id="9767435at2"/>
<dbReference type="PANTHER" id="PTHR43304">
    <property type="entry name" value="PHYTOCHROME-LIKE PROTEIN CPH1"/>
    <property type="match status" value="1"/>
</dbReference>
<dbReference type="PROSITE" id="PS50113">
    <property type="entry name" value="PAC"/>
    <property type="match status" value="4"/>
</dbReference>
<keyword evidence="9 10" id="KW-0472">Membrane</keyword>
<evidence type="ECO:0000256" key="7">
    <source>
        <dbReference type="ARBA" id="ARBA00022777"/>
    </source>
</evidence>
<dbReference type="PANTHER" id="PTHR43304:SF1">
    <property type="entry name" value="PAC DOMAIN-CONTAINING PROTEIN"/>
    <property type="match status" value="1"/>
</dbReference>
<evidence type="ECO:0000256" key="5">
    <source>
        <dbReference type="ARBA" id="ARBA00022679"/>
    </source>
</evidence>
<dbReference type="SUPFAM" id="SSF55785">
    <property type="entry name" value="PYP-like sensor domain (PAS domain)"/>
    <property type="match status" value="6"/>
</dbReference>
<feature type="domain" description="Histidine kinase" evidence="11">
    <location>
        <begin position="1056"/>
        <end position="1248"/>
    </location>
</feature>
<feature type="domain" description="PAC" evidence="13">
    <location>
        <begin position="994"/>
        <end position="1045"/>
    </location>
</feature>
<dbReference type="Pfam" id="PF00989">
    <property type="entry name" value="PAS"/>
    <property type="match status" value="3"/>
</dbReference>
<dbReference type="AlphaFoldDB" id="H1XNI1"/>